<dbReference type="PANTHER" id="PTHR34883:SF4">
    <property type="entry name" value="CUPREDOXIN"/>
    <property type="match status" value="1"/>
</dbReference>
<dbReference type="AlphaFoldDB" id="A0AAW0C620"/>
<evidence type="ECO:0008006" key="5">
    <source>
        <dbReference type="Google" id="ProtNLM"/>
    </source>
</evidence>
<organism evidence="3 4">
    <name type="scientific">Paramarasmius palmivorus</name>
    <dbReference type="NCBI Taxonomy" id="297713"/>
    <lineage>
        <taxon>Eukaryota</taxon>
        <taxon>Fungi</taxon>
        <taxon>Dikarya</taxon>
        <taxon>Basidiomycota</taxon>
        <taxon>Agaricomycotina</taxon>
        <taxon>Agaricomycetes</taxon>
        <taxon>Agaricomycetidae</taxon>
        <taxon>Agaricales</taxon>
        <taxon>Marasmiineae</taxon>
        <taxon>Marasmiaceae</taxon>
        <taxon>Paramarasmius</taxon>
    </lineage>
</organism>
<dbReference type="CDD" id="cd00920">
    <property type="entry name" value="Cupredoxin"/>
    <property type="match status" value="2"/>
</dbReference>
<comment type="caution">
    <text evidence="3">The sequence shown here is derived from an EMBL/GenBank/DDBJ whole genome shotgun (WGS) entry which is preliminary data.</text>
</comment>
<dbReference type="Proteomes" id="UP001383192">
    <property type="component" value="Unassembled WGS sequence"/>
</dbReference>
<proteinExistence type="predicted"/>
<gene>
    <name evidence="3" type="ORF">VNI00_012505</name>
</gene>
<name>A0AAW0C620_9AGAR</name>
<evidence type="ECO:0000256" key="2">
    <source>
        <dbReference type="SAM" id="SignalP"/>
    </source>
</evidence>
<feature type="chain" id="PRO_5043934191" description="Cupredoxin" evidence="2">
    <location>
        <begin position="19"/>
        <end position="378"/>
    </location>
</feature>
<dbReference type="SUPFAM" id="SSF49503">
    <property type="entry name" value="Cupredoxins"/>
    <property type="match status" value="2"/>
</dbReference>
<evidence type="ECO:0000313" key="4">
    <source>
        <dbReference type="Proteomes" id="UP001383192"/>
    </source>
</evidence>
<dbReference type="InterPro" id="IPR052953">
    <property type="entry name" value="Ser-rich/MCO-related"/>
</dbReference>
<feature type="signal peptide" evidence="2">
    <location>
        <begin position="1"/>
        <end position="18"/>
    </location>
</feature>
<dbReference type="EMBL" id="JAYKXP010000058">
    <property type="protein sequence ID" value="KAK7034074.1"/>
    <property type="molecule type" value="Genomic_DNA"/>
</dbReference>
<keyword evidence="4" id="KW-1185">Reference proteome</keyword>
<keyword evidence="2" id="KW-0732">Signal</keyword>
<feature type="region of interest" description="Disordered" evidence="1">
    <location>
        <begin position="324"/>
        <end position="354"/>
    </location>
</feature>
<sequence>MRASTFALALSTVPAALAANYDVTVGAGGNLVFNPEYVQAAVGDTVTFTFNPKNHTVTQSTFDEPCKLNPEGFNSGFMPVDVGSVDLPHVMLTVNHTNPMWFYCQQQKPEPHCQKGMVFAINPPPEHDPHSFAAFKALAMGSGSTPSSTAVDNWSTPPPQTWHTATATVSHEGSTWLTTYTSYEGTPQPTFAPQPVDHKIVVGVDGKLAFGPANISAAIGDTVTFEFRPKNHGVVQSSFSQPCQPLEESTGVVGFNSGLMPVSADATEFPTFRITINDTAPIWGYCPQTQPMSHCGAGMVFSINAVESGPNNFANFVELAKRTAGPPTSSGNGNNGTSDNGSDNGSDNSNNDNGALPGAQRSVITIAGVISLALVLFV</sequence>
<evidence type="ECO:0000313" key="3">
    <source>
        <dbReference type="EMBL" id="KAK7034074.1"/>
    </source>
</evidence>
<feature type="compositionally biased region" description="Low complexity" evidence="1">
    <location>
        <begin position="328"/>
        <end position="354"/>
    </location>
</feature>
<dbReference type="PANTHER" id="PTHR34883">
    <property type="entry name" value="SERINE-RICH PROTEIN, PUTATIVE-RELATED-RELATED"/>
    <property type="match status" value="1"/>
</dbReference>
<protein>
    <recommendedName>
        <fullName evidence="5">Cupredoxin</fullName>
    </recommendedName>
</protein>
<reference evidence="3 4" key="1">
    <citation type="submission" date="2024-01" db="EMBL/GenBank/DDBJ databases">
        <title>A draft genome for a cacao thread blight-causing isolate of Paramarasmius palmivorus.</title>
        <authorList>
            <person name="Baruah I.K."/>
            <person name="Bukari Y."/>
            <person name="Amoako-Attah I."/>
            <person name="Meinhardt L.W."/>
            <person name="Bailey B.A."/>
            <person name="Cohen S.P."/>
        </authorList>
    </citation>
    <scope>NUCLEOTIDE SEQUENCE [LARGE SCALE GENOMIC DNA]</scope>
    <source>
        <strain evidence="3 4">GH-12</strain>
    </source>
</reference>
<accession>A0AAW0C620</accession>
<dbReference type="Gene3D" id="2.60.40.420">
    <property type="entry name" value="Cupredoxins - blue copper proteins"/>
    <property type="match status" value="2"/>
</dbReference>
<evidence type="ECO:0000256" key="1">
    <source>
        <dbReference type="SAM" id="MobiDB-lite"/>
    </source>
</evidence>
<dbReference type="InterPro" id="IPR008972">
    <property type="entry name" value="Cupredoxin"/>
</dbReference>